<keyword evidence="4" id="KW-1185">Reference proteome</keyword>
<accession>A0A072UIH1</accession>
<dbReference type="HOGENOM" id="CLU_2516044_0_0_1"/>
<reference evidence="1 4" key="1">
    <citation type="journal article" date="2011" name="Nature">
        <title>The Medicago genome provides insight into the evolution of rhizobial symbioses.</title>
        <authorList>
            <person name="Young N.D."/>
            <person name="Debelle F."/>
            <person name="Oldroyd G.E."/>
            <person name="Geurts R."/>
            <person name="Cannon S.B."/>
            <person name="Udvardi M.K."/>
            <person name="Benedito V.A."/>
            <person name="Mayer K.F."/>
            <person name="Gouzy J."/>
            <person name="Schoof H."/>
            <person name="Van de Peer Y."/>
            <person name="Proost S."/>
            <person name="Cook D.R."/>
            <person name="Meyers B.C."/>
            <person name="Spannagl M."/>
            <person name="Cheung F."/>
            <person name="De Mita S."/>
            <person name="Krishnakumar V."/>
            <person name="Gundlach H."/>
            <person name="Zhou S."/>
            <person name="Mudge J."/>
            <person name="Bharti A.K."/>
            <person name="Murray J.D."/>
            <person name="Naoumkina M.A."/>
            <person name="Rosen B."/>
            <person name="Silverstein K.A."/>
            <person name="Tang H."/>
            <person name="Rombauts S."/>
            <person name="Zhao P.X."/>
            <person name="Zhou P."/>
            <person name="Barbe V."/>
            <person name="Bardou P."/>
            <person name="Bechner M."/>
            <person name="Bellec A."/>
            <person name="Berger A."/>
            <person name="Berges H."/>
            <person name="Bidwell S."/>
            <person name="Bisseling T."/>
            <person name="Choisne N."/>
            <person name="Couloux A."/>
            <person name="Denny R."/>
            <person name="Deshpande S."/>
            <person name="Dai X."/>
            <person name="Doyle J.J."/>
            <person name="Dudez A.M."/>
            <person name="Farmer A.D."/>
            <person name="Fouteau S."/>
            <person name="Franken C."/>
            <person name="Gibelin C."/>
            <person name="Gish J."/>
            <person name="Goldstein S."/>
            <person name="Gonzalez A.J."/>
            <person name="Green P.J."/>
            <person name="Hallab A."/>
            <person name="Hartog M."/>
            <person name="Hua A."/>
            <person name="Humphray S.J."/>
            <person name="Jeong D.H."/>
            <person name="Jing Y."/>
            <person name="Jocker A."/>
            <person name="Kenton S.M."/>
            <person name="Kim D.J."/>
            <person name="Klee K."/>
            <person name="Lai H."/>
            <person name="Lang C."/>
            <person name="Lin S."/>
            <person name="Macmil S.L."/>
            <person name="Magdelenat G."/>
            <person name="Matthews L."/>
            <person name="McCorrison J."/>
            <person name="Monaghan E.L."/>
            <person name="Mun J.H."/>
            <person name="Najar F.Z."/>
            <person name="Nicholson C."/>
            <person name="Noirot C."/>
            <person name="O'Bleness M."/>
            <person name="Paule C.R."/>
            <person name="Poulain J."/>
            <person name="Prion F."/>
            <person name="Qin B."/>
            <person name="Qu C."/>
            <person name="Retzel E.F."/>
            <person name="Riddle C."/>
            <person name="Sallet E."/>
            <person name="Samain S."/>
            <person name="Samson N."/>
            <person name="Sanders I."/>
            <person name="Saurat O."/>
            <person name="Scarpelli C."/>
            <person name="Schiex T."/>
            <person name="Segurens B."/>
            <person name="Severin A.J."/>
            <person name="Sherrier D.J."/>
            <person name="Shi R."/>
            <person name="Sims S."/>
            <person name="Singer S.R."/>
            <person name="Sinharoy S."/>
            <person name="Sterck L."/>
            <person name="Viollet A."/>
            <person name="Wang B.B."/>
            <person name="Wang K."/>
            <person name="Wang M."/>
            <person name="Wang X."/>
            <person name="Warfsmann J."/>
            <person name="Weissenbach J."/>
            <person name="White D.D."/>
            <person name="White J.D."/>
            <person name="Wiley G.B."/>
            <person name="Wincker P."/>
            <person name="Xing Y."/>
            <person name="Yang L."/>
            <person name="Yao Z."/>
            <person name="Ying F."/>
            <person name="Zhai J."/>
            <person name="Zhou L."/>
            <person name="Zuber A."/>
            <person name="Denarie J."/>
            <person name="Dixon R.A."/>
            <person name="May G.D."/>
            <person name="Schwartz D.C."/>
            <person name="Rogers J."/>
            <person name="Quetier F."/>
            <person name="Town C.D."/>
            <person name="Roe B.A."/>
        </authorList>
    </citation>
    <scope>NUCLEOTIDE SEQUENCE [LARGE SCALE GENOMIC DNA]</scope>
    <source>
        <strain evidence="1">A17</strain>
        <strain evidence="3 4">cv. Jemalong A17</strain>
    </source>
</reference>
<evidence type="ECO:0000313" key="3">
    <source>
        <dbReference type="EnsemblPlants" id="KEH29564"/>
    </source>
</evidence>
<evidence type="ECO:0000313" key="1">
    <source>
        <dbReference type="EMBL" id="KEH29564.1"/>
    </source>
</evidence>
<sequence length="85" mass="9764">MSSTNCKRKHAPEDKAISRELKLLSEHDKAIYHDLNLYSRKGIGSYLFGNGWFQCFITLSHFSTVKKSTKMTSSVVEHQDHCCIE</sequence>
<gene>
    <name evidence="1" type="ordered locus">MTR_4g045713</name>
    <name evidence="2" type="ordered locus">MTR_4g045730</name>
</gene>
<proteinExistence type="predicted"/>
<dbReference type="EMBL" id="CM001220">
    <property type="protein sequence ID" value="KEH29568.1"/>
    <property type="molecule type" value="Genomic_DNA"/>
</dbReference>
<evidence type="ECO:0000313" key="2">
    <source>
        <dbReference type="EMBL" id="KEH29568.1"/>
    </source>
</evidence>
<name>A0A072UIH1_MEDTR</name>
<reference evidence="1 4" key="2">
    <citation type="journal article" date="2014" name="BMC Genomics">
        <title>An improved genome release (version Mt4.0) for the model legume Medicago truncatula.</title>
        <authorList>
            <person name="Tang H."/>
            <person name="Krishnakumar V."/>
            <person name="Bidwell S."/>
            <person name="Rosen B."/>
            <person name="Chan A."/>
            <person name="Zhou S."/>
            <person name="Gentzbittel L."/>
            <person name="Childs K.L."/>
            <person name="Yandell M."/>
            <person name="Gundlach H."/>
            <person name="Mayer K.F."/>
            <person name="Schwartz D.C."/>
            <person name="Town C.D."/>
        </authorList>
    </citation>
    <scope>GENOME REANNOTATION</scope>
    <source>
        <strain evidence="1">A17</strain>
        <strain evidence="3 4">cv. Jemalong A17</strain>
    </source>
</reference>
<dbReference type="EnsemblPlants" id="KEH29568">
    <property type="protein sequence ID" value="KEH29568"/>
    <property type="gene ID" value="MTR_4g045730"/>
</dbReference>
<organism evidence="1 4">
    <name type="scientific">Medicago truncatula</name>
    <name type="common">Barrel medic</name>
    <name type="synonym">Medicago tribuloides</name>
    <dbReference type="NCBI Taxonomy" id="3880"/>
    <lineage>
        <taxon>Eukaryota</taxon>
        <taxon>Viridiplantae</taxon>
        <taxon>Streptophyta</taxon>
        <taxon>Embryophyta</taxon>
        <taxon>Tracheophyta</taxon>
        <taxon>Spermatophyta</taxon>
        <taxon>Magnoliopsida</taxon>
        <taxon>eudicotyledons</taxon>
        <taxon>Gunneridae</taxon>
        <taxon>Pentapetalae</taxon>
        <taxon>rosids</taxon>
        <taxon>fabids</taxon>
        <taxon>Fabales</taxon>
        <taxon>Fabaceae</taxon>
        <taxon>Papilionoideae</taxon>
        <taxon>50 kb inversion clade</taxon>
        <taxon>NPAAA clade</taxon>
        <taxon>Hologalegina</taxon>
        <taxon>IRL clade</taxon>
        <taxon>Trifolieae</taxon>
        <taxon>Medicago</taxon>
    </lineage>
</organism>
<dbReference type="EnsemblPlants" id="KEH29564">
    <property type="protein sequence ID" value="KEH29564"/>
    <property type="gene ID" value="MTR_4g045713"/>
</dbReference>
<reference evidence="3" key="3">
    <citation type="submission" date="2015-04" db="UniProtKB">
        <authorList>
            <consortium name="EnsemblPlants"/>
        </authorList>
    </citation>
    <scope>IDENTIFICATION</scope>
    <source>
        <strain evidence="3">cv. Jemalong A17</strain>
    </source>
</reference>
<protein>
    <submittedName>
        <fullName evidence="1 3">Uncharacterized protein</fullName>
    </submittedName>
</protein>
<dbReference type="AlphaFoldDB" id="A0A072UIH1"/>
<evidence type="ECO:0000313" key="4">
    <source>
        <dbReference type="Proteomes" id="UP000002051"/>
    </source>
</evidence>
<dbReference type="EMBL" id="CM001220">
    <property type="protein sequence ID" value="KEH29564.1"/>
    <property type="molecule type" value="Genomic_DNA"/>
</dbReference>
<dbReference type="Proteomes" id="UP000002051">
    <property type="component" value="Chromosome 4"/>
</dbReference>